<dbReference type="Proteomes" id="UP000560000">
    <property type="component" value="Unassembled WGS sequence"/>
</dbReference>
<accession>A0A099CZ42</accession>
<evidence type="ECO:0000313" key="4">
    <source>
        <dbReference type="Proteomes" id="UP000029708"/>
    </source>
</evidence>
<evidence type="ECO:0000313" key="2">
    <source>
        <dbReference type="EMBL" id="KGI78931.1"/>
    </source>
</evidence>
<evidence type="ECO:0000313" key="3">
    <source>
        <dbReference type="EMBL" id="MBB6184569.1"/>
    </source>
</evidence>
<dbReference type="AlphaFoldDB" id="A0A099CZ42"/>
<evidence type="ECO:0000313" key="5">
    <source>
        <dbReference type="Proteomes" id="UP000560000"/>
    </source>
</evidence>
<feature type="signal peptide" evidence="1">
    <location>
        <begin position="1"/>
        <end position="20"/>
    </location>
</feature>
<name>A0A099CZ42_9GAMM</name>
<dbReference type="RefSeq" id="WP_043099179.1">
    <property type="nucleotide sequence ID" value="NZ_JACHET010000001.1"/>
</dbReference>
<dbReference type="OrthoDB" id="5956899at2"/>
<keyword evidence="4" id="KW-1185">Reference proteome</keyword>
<dbReference type="EMBL" id="JROI01000005">
    <property type="protein sequence ID" value="KGI78931.1"/>
    <property type="molecule type" value="Genomic_DNA"/>
</dbReference>
<feature type="chain" id="PRO_5035986858" description="Type 1 fimbrial protein" evidence="1">
    <location>
        <begin position="21"/>
        <end position="109"/>
    </location>
</feature>
<keyword evidence="1" id="KW-0732">Signal</keyword>
<gene>
    <name evidence="3" type="ORF">HNQ86_001914</name>
    <name evidence="2" type="ORF">LF63_0101590</name>
</gene>
<dbReference type="Proteomes" id="UP000029708">
    <property type="component" value="Unassembled WGS sequence"/>
</dbReference>
<evidence type="ECO:0008006" key="6">
    <source>
        <dbReference type="Google" id="ProtNLM"/>
    </source>
</evidence>
<proteinExistence type="predicted"/>
<evidence type="ECO:0000256" key="1">
    <source>
        <dbReference type="SAM" id="SignalP"/>
    </source>
</evidence>
<dbReference type="EMBL" id="JACHET010000001">
    <property type="protein sequence ID" value="MBB6184569.1"/>
    <property type="molecule type" value="Genomic_DNA"/>
</dbReference>
<organism evidence="2 4">
    <name type="scientific">Oleiagrimonas soli</name>
    <dbReference type="NCBI Taxonomy" id="1543381"/>
    <lineage>
        <taxon>Bacteria</taxon>
        <taxon>Pseudomonadati</taxon>
        <taxon>Pseudomonadota</taxon>
        <taxon>Gammaproteobacteria</taxon>
        <taxon>Lysobacterales</taxon>
        <taxon>Rhodanobacteraceae</taxon>
        <taxon>Oleiagrimonas</taxon>
    </lineage>
</organism>
<dbReference type="HOGENOM" id="CLU_2181183_0_0_6"/>
<sequence length="109" mass="11316">MWGACCALALLGVQVPAAQAADGRITFHGAVRTPTCAPAVPAAASPRAVETAVLACPETATAGKASSARLYSVQVEAMPGDMLQGEAYAYFAGYVQQRSDLKLVVQRFE</sequence>
<comment type="caution">
    <text evidence="2">The sequence shown here is derived from an EMBL/GenBank/DDBJ whole genome shotgun (WGS) entry which is preliminary data.</text>
</comment>
<reference evidence="2 4" key="1">
    <citation type="submission" date="2014-09" db="EMBL/GenBank/DDBJ databases">
        <title>Xanthomonadaceae 3.5X direct submission.</title>
        <authorList>
            <person name="Fang T."/>
            <person name="Wang H."/>
        </authorList>
    </citation>
    <scope>NUCLEOTIDE SEQUENCE [LARGE SCALE GENOMIC DNA]</scope>
    <source>
        <strain evidence="2 4">3.5X</strain>
    </source>
</reference>
<protein>
    <recommendedName>
        <fullName evidence="6">Type 1 fimbrial protein</fullName>
    </recommendedName>
</protein>
<reference evidence="3 5" key="2">
    <citation type="submission" date="2020-08" db="EMBL/GenBank/DDBJ databases">
        <title>Genomic Encyclopedia of Type Strains, Phase IV (KMG-IV): sequencing the most valuable type-strain genomes for metagenomic binning, comparative biology and taxonomic classification.</title>
        <authorList>
            <person name="Goeker M."/>
        </authorList>
    </citation>
    <scope>NUCLEOTIDE SEQUENCE [LARGE SCALE GENOMIC DNA]</scope>
    <source>
        <strain evidence="3 5">DSM 107085</strain>
    </source>
</reference>